<evidence type="ECO:0000256" key="1">
    <source>
        <dbReference type="SAM" id="MobiDB-lite"/>
    </source>
</evidence>
<dbReference type="InterPro" id="IPR042150">
    <property type="entry name" value="MmRce1-like"/>
</dbReference>
<dbReference type="GO" id="GO:0080120">
    <property type="term" value="P:CAAX-box protein maturation"/>
    <property type="evidence" value="ECO:0007669"/>
    <property type="project" value="UniProtKB-ARBA"/>
</dbReference>
<dbReference type="GO" id="GO:0004175">
    <property type="term" value="F:endopeptidase activity"/>
    <property type="evidence" value="ECO:0007669"/>
    <property type="project" value="UniProtKB-ARBA"/>
</dbReference>
<feature type="transmembrane region" description="Helical" evidence="2">
    <location>
        <begin position="286"/>
        <end position="308"/>
    </location>
</feature>
<feature type="transmembrane region" description="Helical" evidence="2">
    <location>
        <begin position="258"/>
        <end position="279"/>
    </location>
</feature>
<evidence type="ECO:0000259" key="3">
    <source>
        <dbReference type="Pfam" id="PF02517"/>
    </source>
</evidence>
<keyword evidence="5" id="KW-1185">Reference proteome</keyword>
<reference evidence="4 5" key="1">
    <citation type="submission" date="2009-02" db="EMBL/GenBank/DDBJ databases">
        <title>Annotation of Streptomyces hygroscopicus strain ATCC 53653.</title>
        <authorList>
            <consortium name="The Broad Institute Genome Sequencing Platform"/>
            <consortium name="Broad Institute Microbial Sequencing Center"/>
            <person name="Fischbach M."/>
            <person name="Godfrey P."/>
            <person name="Ward D."/>
            <person name="Young S."/>
            <person name="Zeng Q."/>
            <person name="Koehrsen M."/>
            <person name="Alvarado L."/>
            <person name="Berlin A.M."/>
            <person name="Bochicchio J."/>
            <person name="Borenstein D."/>
            <person name="Chapman S.B."/>
            <person name="Chen Z."/>
            <person name="Engels R."/>
            <person name="Freedman E."/>
            <person name="Gellesch M."/>
            <person name="Goldberg J."/>
            <person name="Griggs A."/>
            <person name="Gujja S."/>
            <person name="Heilman E.R."/>
            <person name="Heiman D.I."/>
            <person name="Hepburn T.A."/>
            <person name="Howarth C."/>
            <person name="Jen D."/>
            <person name="Larson L."/>
            <person name="Lewis B."/>
            <person name="Mehta T."/>
            <person name="Park D."/>
            <person name="Pearson M."/>
            <person name="Richards J."/>
            <person name="Roberts A."/>
            <person name="Saif S."/>
            <person name="Shea T.D."/>
            <person name="Shenoy N."/>
            <person name="Sisk P."/>
            <person name="Stolte C."/>
            <person name="Sykes S.N."/>
            <person name="Thomson T."/>
            <person name="Walk T."/>
            <person name="White J."/>
            <person name="Yandava C."/>
            <person name="Straight P."/>
            <person name="Clardy J."/>
            <person name="Hung D."/>
            <person name="Kolter R."/>
            <person name="Mekalanos J."/>
            <person name="Walker S."/>
            <person name="Walsh C.T."/>
            <person name="Wieland-Brown L.C."/>
            <person name="Haas B."/>
            <person name="Nusbaum C."/>
            <person name="Birren B."/>
        </authorList>
    </citation>
    <scope>NUCLEOTIDE SEQUENCE [LARGE SCALE GENOMIC DNA]</scope>
    <source>
        <strain evidence="4 5">ATCC 53653</strain>
    </source>
</reference>
<feature type="transmembrane region" description="Helical" evidence="2">
    <location>
        <begin position="80"/>
        <end position="99"/>
    </location>
</feature>
<feature type="region of interest" description="Disordered" evidence="1">
    <location>
        <begin position="22"/>
        <end position="50"/>
    </location>
</feature>
<sequence>MAPSKSGRISVRMARTVAVPRCGLPPPKEPAGTRDTGGDGFRSRQRCAHSPPDGSFIRRLIRAHCSGKGCALMSSKTRGLVVFLALSFGGTWLWLFVAYEVLGLSALNPLLQLPAFCVPGIAAFVVRRWVTREGFADAGLRLRLKRAWPYYLLAWFGPLAIAAITLALAAALGLWRPDLAPLDEIADGVPGWAAVLALMLALPLLTPVYWGEEFGWTSYLRPRLFGGRMAPSVIVTGLIWASWHYPLAFIGYVEFPRLFLGLLVWTLCFQFQETVLAWLFMRSGTIWTASLAHAGNNMVLFLLTGQLLGSGDDGLGMVGVTLLTMIPLAGLSLWIALRPNRTVAYESSQ</sequence>
<gene>
    <name evidence="4" type="ORF">SSOG_08793</name>
</gene>
<accession>D9WHF3</accession>
<evidence type="ECO:0000256" key="2">
    <source>
        <dbReference type="SAM" id="Phobius"/>
    </source>
</evidence>
<organism evidence="4 5">
    <name type="scientific">Streptomyces himastatinicus ATCC 53653</name>
    <dbReference type="NCBI Taxonomy" id="457427"/>
    <lineage>
        <taxon>Bacteria</taxon>
        <taxon>Bacillati</taxon>
        <taxon>Actinomycetota</taxon>
        <taxon>Actinomycetes</taxon>
        <taxon>Kitasatosporales</taxon>
        <taxon>Streptomycetaceae</taxon>
        <taxon>Streptomyces</taxon>
        <taxon>Streptomyces violaceusniger group</taxon>
    </lineage>
</organism>
<feature type="transmembrane region" description="Helical" evidence="2">
    <location>
        <begin position="111"/>
        <end position="130"/>
    </location>
</feature>
<feature type="domain" description="CAAX prenyl protease 2/Lysostaphin resistance protein A-like" evidence="3">
    <location>
        <begin position="195"/>
        <end position="299"/>
    </location>
</feature>
<dbReference type="PANTHER" id="PTHR35797:SF1">
    <property type="entry name" value="PROTEASE"/>
    <property type="match status" value="1"/>
</dbReference>
<protein>
    <submittedName>
        <fullName evidence="4">Abortive infection protein</fullName>
    </submittedName>
</protein>
<name>D9WHF3_9ACTN</name>
<dbReference type="Pfam" id="PF02517">
    <property type="entry name" value="Rce1-like"/>
    <property type="match status" value="1"/>
</dbReference>
<dbReference type="Proteomes" id="UP000003963">
    <property type="component" value="Unassembled WGS sequence"/>
</dbReference>
<dbReference type="InterPro" id="IPR003675">
    <property type="entry name" value="Rce1/LyrA-like_dom"/>
</dbReference>
<proteinExistence type="predicted"/>
<dbReference type="STRING" id="457427.SSOG_08793"/>
<feature type="transmembrane region" description="Helical" evidence="2">
    <location>
        <begin position="192"/>
        <end position="211"/>
    </location>
</feature>
<keyword evidence="2" id="KW-0812">Transmembrane</keyword>
<feature type="transmembrane region" description="Helical" evidence="2">
    <location>
        <begin position="232"/>
        <end position="252"/>
    </location>
</feature>
<feature type="transmembrane region" description="Helical" evidence="2">
    <location>
        <begin position="150"/>
        <end position="172"/>
    </location>
</feature>
<dbReference type="AlphaFoldDB" id="D9WHF3"/>
<feature type="transmembrane region" description="Helical" evidence="2">
    <location>
        <begin position="314"/>
        <end position="337"/>
    </location>
</feature>
<dbReference type="HOGENOM" id="CLU_064706_0_0_11"/>
<dbReference type="PANTHER" id="PTHR35797">
    <property type="entry name" value="PROTEASE-RELATED"/>
    <property type="match status" value="1"/>
</dbReference>
<evidence type="ECO:0000313" key="5">
    <source>
        <dbReference type="Proteomes" id="UP000003963"/>
    </source>
</evidence>
<dbReference type="EMBL" id="GG657754">
    <property type="protein sequence ID" value="EFL29078.1"/>
    <property type="molecule type" value="Genomic_DNA"/>
</dbReference>
<evidence type="ECO:0000313" key="4">
    <source>
        <dbReference type="EMBL" id="EFL29078.1"/>
    </source>
</evidence>
<keyword evidence="2" id="KW-1133">Transmembrane helix</keyword>
<keyword evidence="2" id="KW-0472">Membrane</keyword>